<evidence type="ECO:0000313" key="2">
    <source>
        <dbReference type="EMBL" id="OKY78741.1"/>
    </source>
</evidence>
<feature type="transmembrane region" description="Helical" evidence="1">
    <location>
        <begin position="16"/>
        <end position="47"/>
    </location>
</feature>
<feature type="transmembrane region" description="Helical" evidence="1">
    <location>
        <begin position="53"/>
        <end position="82"/>
    </location>
</feature>
<name>A0A1Q6DWJ9_METT1</name>
<dbReference type="Proteomes" id="UP000185744">
    <property type="component" value="Unassembled WGS sequence"/>
</dbReference>
<evidence type="ECO:0000256" key="1">
    <source>
        <dbReference type="SAM" id="Phobius"/>
    </source>
</evidence>
<dbReference type="EMBL" id="MSDW01000001">
    <property type="protein sequence ID" value="OKY78741.1"/>
    <property type="molecule type" value="Genomic_DNA"/>
</dbReference>
<sequence length="132" mass="14987">MNERYEKILERTGTALFWLFTLILTVIILIATYLISSISILIIIIIIHPLPNFISTIGAIILILVILIVMSLIAYRIFIAYYEGSMFLKKKFTEIIPKKEYSKNKNLTKFLKIVGALAAIIILTIVSVITLV</sequence>
<keyword evidence="3" id="KW-1185">Reference proteome</keyword>
<dbReference type="InParanoid" id="A0A1Q6DWJ9"/>
<dbReference type="AlphaFoldDB" id="A0A1Q6DWJ9"/>
<gene>
    <name evidence="2" type="ORF">BTN85_1240</name>
</gene>
<protein>
    <submittedName>
        <fullName evidence="2">Uncharacterized protein</fullName>
    </submittedName>
</protein>
<organism evidence="2 3">
    <name type="scientific">Methanohalarchaeum thermophilum</name>
    <dbReference type="NCBI Taxonomy" id="1903181"/>
    <lineage>
        <taxon>Archaea</taxon>
        <taxon>Methanobacteriati</taxon>
        <taxon>Methanobacteriota</taxon>
        <taxon>Methanonatronarchaeia</taxon>
        <taxon>Methanonatronarchaeales</taxon>
        <taxon>Methanonatronarchaeaceae</taxon>
        <taxon>Candidatus Methanohalarchaeum</taxon>
    </lineage>
</organism>
<feature type="transmembrane region" description="Helical" evidence="1">
    <location>
        <begin position="110"/>
        <end position="131"/>
    </location>
</feature>
<keyword evidence="1" id="KW-0472">Membrane</keyword>
<keyword evidence="1" id="KW-0812">Transmembrane</keyword>
<accession>A0A1Q6DWJ9</accession>
<proteinExistence type="predicted"/>
<evidence type="ECO:0000313" key="3">
    <source>
        <dbReference type="Proteomes" id="UP000185744"/>
    </source>
</evidence>
<keyword evidence="1" id="KW-1133">Transmembrane helix</keyword>
<comment type="caution">
    <text evidence="2">The sequence shown here is derived from an EMBL/GenBank/DDBJ whole genome shotgun (WGS) entry which is preliminary data.</text>
</comment>
<reference evidence="2" key="1">
    <citation type="submission" date="2016-12" db="EMBL/GenBank/DDBJ databases">
        <title>Discovery of methanogenic haloarchaea.</title>
        <authorList>
            <person name="Sorokin D.Y."/>
            <person name="Makarova K.S."/>
            <person name="Abbas B."/>
            <person name="Ferrer M."/>
            <person name="Golyshin P.N."/>
        </authorList>
    </citation>
    <scope>NUCLEOTIDE SEQUENCE [LARGE SCALE GENOMIC DNA]</scope>
    <source>
        <strain evidence="2">HMET1</strain>
    </source>
</reference>